<dbReference type="GO" id="GO:0008270">
    <property type="term" value="F:zinc ion binding"/>
    <property type="evidence" value="ECO:0007669"/>
    <property type="project" value="InterPro"/>
</dbReference>
<organism evidence="2">
    <name type="scientific">marine metagenome</name>
    <dbReference type="NCBI Taxonomy" id="408172"/>
    <lineage>
        <taxon>unclassified sequences</taxon>
        <taxon>metagenomes</taxon>
        <taxon>ecological metagenomes</taxon>
    </lineage>
</organism>
<dbReference type="InterPro" id="IPR014782">
    <property type="entry name" value="Peptidase_M1_dom"/>
</dbReference>
<dbReference type="InterPro" id="IPR027268">
    <property type="entry name" value="Peptidase_M4/M1_CTD_sf"/>
</dbReference>
<dbReference type="AlphaFoldDB" id="A0A381UP27"/>
<dbReference type="PANTHER" id="PTHR45726">
    <property type="entry name" value="LEUKOTRIENE A-4 HYDROLASE"/>
    <property type="match status" value="1"/>
</dbReference>
<dbReference type="EMBL" id="UINC01006835">
    <property type="protein sequence ID" value="SVA29922.1"/>
    <property type="molecule type" value="Genomic_DNA"/>
</dbReference>
<gene>
    <name evidence="2" type="ORF">METZ01_LOCUS82776</name>
</gene>
<sequence>MAVLVFVFTGSFSQEGYWQQHVDYTMEIDVDVKNFTYTGEQKLVYTNNSPDSLERVFYHLYYNAFKPGSDLEATSRNSYNDKRNMSKTLLSLDKNDWGDLRVLALAQDGVALSYTTKETILEVELNTPLLPGEKTTLDMSFFVKVPAIVRRAGKNNKDGVAFSMAQWYPKLCEYDAEGWHANPYLGREFYGVWGDFNVTINIDKDYTVAASGYLQAPEKIGHGYASLDPGVVHGEKISWNFIAPDVHDFTWAADPEYIHDVVSVKNGLDMHFFYKNEAPYLKSWKDLQPFAVKFLEFFSKNVGKYPYNQYSVIMAGDGGMEYAMCTFITGSGYSDYRKLLGVTSHEIAHTWFQFLLATNESKHAWMDEGFTSYIDDAALNETLGLNRVVPNKSAYDRYLSWVATGLEEPLTTHADRYRFSRGYGASSYSKGSVFLSQLGYIIGEKNLYKTLKHYFKEWSFKHPRPYDFIRSAERVSGLELDWYLMDWAQTTKQLDYQVNSIIGEGGKTKIVLKREKQMPMPIDVEVVLKDGTSVLYNIPLTMMRGHRPLAGAQLLESWSWAQPYYIFEVDFPKESISAVVIDPLNFTADVNRKNNRL</sequence>
<proteinExistence type="predicted"/>
<dbReference type="GO" id="GO:0008237">
    <property type="term" value="F:metallopeptidase activity"/>
    <property type="evidence" value="ECO:0007669"/>
    <property type="project" value="InterPro"/>
</dbReference>
<evidence type="ECO:0000259" key="1">
    <source>
        <dbReference type="Pfam" id="PF01433"/>
    </source>
</evidence>
<feature type="domain" description="Peptidase M1 membrane alanine aminopeptidase" evidence="1">
    <location>
        <begin position="295"/>
        <end position="487"/>
    </location>
</feature>
<reference evidence="2" key="1">
    <citation type="submission" date="2018-05" db="EMBL/GenBank/DDBJ databases">
        <authorList>
            <person name="Lanie J.A."/>
            <person name="Ng W.-L."/>
            <person name="Kazmierczak K.M."/>
            <person name="Andrzejewski T.M."/>
            <person name="Davidsen T.M."/>
            <person name="Wayne K.J."/>
            <person name="Tettelin H."/>
            <person name="Glass J.I."/>
            <person name="Rusch D."/>
            <person name="Podicherti R."/>
            <person name="Tsui H.-C.T."/>
            <person name="Winkler M.E."/>
        </authorList>
    </citation>
    <scope>NUCLEOTIDE SEQUENCE</scope>
</reference>
<dbReference type="SUPFAM" id="SSF55486">
    <property type="entry name" value="Metalloproteases ('zincins'), catalytic domain"/>
    <property type="match status" value="1"/>
</dbReference>
<protein>
    <recommendedName>
        <fullName evidence="1">Peptidase M1 membrane alanine aminopeptidase domain-containing protein</fullName>
    </recommendedName>
</protein>
<evidence type="ECO:0000313" key="2">
    <source>
        <dbReference type="EMBL" id="SVA29922.1"/>
    </source>
</evidence>
<dbReference type="Pfam" id="PF01433">
    <property type="entry name" value="Peptidase_M1"/>
    <property type="match status" value="1"/>
</dbReference>
<name>A0A381UP27_9ZZZZ</name>
<dbReference type="InterPro" id="IPR034015">
    <property type="entry name" value="M1_LTA4H"/>
</dbReference>
<accession>A0A381UP27</accession>
<dbReference type="Gene3D" id="1.10.390.10">
    <property type="entry name" value="Neutral Protease Domain 2"/>
    <property type="match status" value="1"/>
</dbReference>
<dbReference type="PANTHER" id="PTHR45726:SF3">
    <property type="entry name" value="LEUKOTRIENE A-4 HYDROLASE"/>
    <property type="match status" value="1"/>
</dbReference>
<dbReference type="CDD" id="cd09604">
    <property type="entry name" value="M1_APN_like"/>
    <property type="match status" value="1"/>
</dbReference>